<organism evidence="2 3">
    <name type="scientific">Coccidioides immitis RMSCC 2394</name>
    <dbReference type="NCBI Taxonomy" id="404692"/>
    <lineage>
        <taxon>Eukaryota</taxon>
        <taxon>Fungi</taxon>
        <taxon>Dikarya</taxon>
        <taxon>Ascomycota</taxon>
        <taxon>Pezizomycotina</taxon>
        <taxon>Eurotiomycetes</taxon>
        <taxon>Eurotiomycetidae</taxon>
        <taxon>Onygenales</taxon>
        <taxon>Onygenaceae</taxon>
        <taxon>Coccidioides</taxon>
    </lineage>
</organism>
<sequence length="118" mass="13441">MLEDIIFGRMLSTAPDSLTVLTNHRGRARSEFSFVQYRRDMPAISPQLSRSRQKHAATSDRQPQHELTRSCSAALGRPSSKIIPVIREQFSNRDASLFDFAKKTYEGSASLEDERARR</sequence>
<reference evidence="3" key="1">
    <citation type="journal article" date="2010" name="Genome Res.">
        <title>Population genomic sequencing of Coccidioides fungi reveals recent hybridization and transposon control.</title>
        <authorList>
            <person name="Neafsey D.E."/>
            <person name="Barker B.M."/>
            <person name="Sharpton T.J."/>
            <person name="Stajich J.E."/>
            <person name="Park D.J."/>
            <person name="Whiston E."/>
            <person name="Hung C.-Y."/>
            <person name="McMahan C."/>
            <person name="White J."/>
            <person name="Sykes S."/>
            <person name="Heiman D."/>
            <person name="Young S."/>
            <person name="Zeng Q."/>
            <person name="Abouelleil A."/>
            <person name="Aftuck L."/>
            <person name="Bessette D."/>
            <person name="Brown A."/>
            <person name="FitzGerald M."/>
            <person name="Lui A."/>
            <person name="Macdonald J.P."/>
            <person name="Priest M."/>
            <person name="Orbach M.J."/>
            <person name="Galgiani J.N."/>
            <person name="Kirkland T.N."/>
            <person name="Cole G.T."/>
            <person name="Birren B.W."/>
            <person name="Henn M.R."/>
            <person name="Taylor J.W."/>
            <person name="Rounsley S.D."/>
        </authorList>
    </citation>
    <scope>NUCLEOTIDE SEQUENCE [LARGE SCALE GENOMIC DNA]</scope>
    <source>
        <strain evidence="3">RMSCC 2394</strain>
    </source>
</reference>
<accession>A0A0J6Y152</accession>
<evidence type="ECO:0000313" key="2">
    <source>
        <dbReference type="EMBL" id="KMP00308.1"/>
    </source>
</evidence>
<dbReference type="AlphaFoldDB" id="A0A0J6Y152"/>
<gene>
    <name evidence="2" type="ORF">CIRG_00451</name>
</gene>
<dbReference type="EMBL" id="DS028093">
    <property type="protein sequence ID" value="KMP00308.1"/>
    <property type="molecule type" value="Genomic_DNA"/>
</dbReference>
<feature type="region of interest" description="Disordered" evidence="1">
    <location>
        <begin position="43"/>
        <end position="73"/>
    </location>
</feature>
<evidence type="ECO:0000313" key="3">
    <source>
        <dbReference type="Proteomes" id="UP000054565"/>
    </source>
</evidence>
<dbReference type="Proteomes" id="UP000054565">
    <property type="component" value="Unassembled WGS sequence"/>
</dbReference>
<evidence type="ECO:0000256" key="1">
    <source>
        <dbReference type="SAM" id="MobiDB-lite"/>
    </source>
</evidence>
<proteinExistence type="predicted"/>
<name>A0A0J6Y152_COCIT</name>
<protein>
    <submittedName>
        <fullName evidence="2">Uncharacterized protein</fullName>
    </submittedName>
</protein>